<feature type="transmembrane region" description="Helical" evidence="5">
    <location>
        <begin position="170"/>
        <end position="187"/>
    </location>
</feature>
<organism>
    <name type="scientific">Culex quinquefasciatus</name>
    <name type="common">Southern house mosquito</name>
    <name type="synonym">Culex pungens</name>
    <dbReference type="NCBI Taxonomy" id="7176"/>
    <lineage>
        <taxon>Eukaryota</taxon>
        <taxon>Metazoa</taxon>
        <taxon>Ecdysozoa</taxon>
        <taxon>Arthropoda</taxon>
        <taxon>Hexapoda</taxon>
        <taxon>Insecta</taxon>
        <taxon>Pterygota</taxon>
        <taxon>Neoptera</taxon>
        <taxon>Endopterygota</taxon>
        <taxon>Diptera</taxon>
        <taxon>Nematocera</taxon>
        <taxon>Culicoidea</taxon>
        <taxon>Culicidae</taxon>
        <taxon>Culicinae</taxon>
        <taxon>Culicini</taxon>
        <taxon>Culex</taxon>
        <taxon>Culex</taxon>
    </lineage>
</organism>
<dbReference type="Proteomes" id="UP000002320">
    <property type="component" value="Unassembled WGS sequence"/>
</dbReference>
<dbReference type="GO" id="GO:0008320">
    <property type="term" value="F:protein transmembrane transporter activity"/>
    <property type="evidence" value="ECO:0007669"/>
    <property type="project" value="TreeGrafter"/>
</dbReference>
<dbReference type="eggNOG" id="KOG3324">
    <property type="taxonomic scope" value="Eukaryota"/>
</dbReference>
<protein>
    <recommendedName>
        <fullName evidence="9">Mitochondrial import inner membrane translocase subunit TIM22</fullName>
    </recommendedName>
</protein>
<dbReference type="EMBL" id="DS232063">
    <property type="protein sequence ID" value="EDS33631.1"/>
    <property type="molecule type" value="Genomic_DNA"/>
</dbReference>
<dbReference type="KEGG" id="cqu:CpipJ_CPIJ010139"/>
<evidence type="ECO:0000313" key="8">
    <source>
        <dbReference type="Proteomes" id="UP000002320"/>
    </source>
</evidence>
<dbReference type="Pfam" id="PF02466">
    <property type="entry name" value="Tim17"/>
    <property type="match status" value="1"/>
</dbReference>
<comment type="subcellular location">
    <subcellularLocation>
        <location evidence="1">Membrane</location>
        <topology evidence="1">Multi-pass membrane protein</topology>
    </subcellularLocation>
</comment>
<keyword evidence="2 5" id="KW-0812">Transmembrane</keyword>
<accession>B0WS13</accession>
<feature type="transmembrane region" description="Helical" evidence="5">
    <location>
        <begin position="79"/>
        <end position="100"/>
    </location>
</feature>
<dbReference type="InterPro" id="IPR045238">
    <property type="entry name" value="Tim23-like"/>
</dbReference>
<evidence type="ECO:0000256" key="1">
    <source>
        <dbReference type="ARBA" id="ARBA00004141"/>
    </source>
</evidence>
<evidence type="ECO:0000313" key="7">
    <source>
        <dbReference type="EnsemblMetazoa" id="CPIJ010139-PA"/>
    </source>
</evidence>
<keyword evidence="4 5" id="KW-0472">Membrane</keyword>
<gene>
    <name evidence="7" type="primary">6042371</name>
    <name evidence="6" type="ORF">CpipJ_CPIJ010139</name>
</gene>
<dbReference type="STRING" id="7176.B0WS13"/>
<dbReference type="VEuPathDB" id="VectorBase:CQUJHB015094"/>
<evidence type="ECO:0000256" key="4">
    <source>
        <dbReference type="ARBA" id="ARBA00023136"/>
    </source>
</evidence>
<name>B0WS13_CULQU</name>
<evidence type="ECO:0000256" key="5">
    <source>
        <dbReference type="SAM" id="Phobius"/>
    </source>
</evidence>
<dbReference type="GO" id="GO:0030150">
    <property type="term" value="P:protein import into mitochondrial matrix"/>
    <property type="evidence" value="ECO:0007669"/>
    <property type="project" value="TreeGrafter"/>
</dbReference>
<evidence type="ECO:0000313" key="6">
    <source>
        <dbReference type="EMBL" id="EDS33631.1"/>
    </source>
</evidence>
<keyword evidence="8" id="KW-1185">Reference proteome</keyword>
<evidence type="ECO:0008006" key="9">
    <source>
        <dbReference type="Google" id="ProtNLM"/>
    </source>
</evidence>
<reference evidence="7" key="2">
    <citation type="submission" date="2021-02" db="UniProtKB">
        <authorList>
            <consortium name="EnsemblMetazoa"/>
        </authorList>
    </citation>
    <scope>IDENTIFICATION</scope>
    <source>
        <strain evidence="7">JHB</strain>
    </source>
</reference>
<dbReference type="OrthoDB" id="159299at2759"/>
<reference evidence="6" key="1">
    <citation type="submission" date="2007-03" db="EMBL/GenBank/DDBJ databases">
        <title>Annotation of Culex pipiens quinquefasciatus.</title>
        <authorList>
            <consortium name="The Broad Institute Genome Sequencing Platform"/>
            <person name="Atkinson P.W."/>
            <person name="Hemingway J."/>
            <person name="Christensen B.M."/>
            <person name="Higgs S."/>
            <person name="Kodira C."/>
            <person name="Hannick L."/>
            <person name="Megy K."/>
            <person name="O'Leary S."/>
            <person name="Pearson M."/>
            <person name="Haas B.J."/>
            <person name="Mauceli E."/>
            <person name="Wortman J.R."/>
            <person name="Lee N.H."/>
            <person name="Guigo R."/>
            <person name="Stanke M."/>
            <person name="Alvarado L."/>
            <person name="Amedeo P."/>
            <person name="Antoine C.H."/>
            <person name="Arensburger P."/>
            <person name="Bidwell S.L."/>
            <person name="Crawford M."/>
            <person name="Camaro F."/>
            <person name="Devon K."/>
            <person name="Engels R."/>
            <person name="Hammond M."/>
            <person name="Howarth C."/>
            <person name="Koehrsen M."/>
            <person name="Lawson D."/>
            <person name="Montgomery P."/>
            <person name="Nene V."/>
            <person name="Nusbaum C."/>
            <person name="Puiu D."/>
            <person name="Romero-Severson J."/>
            <person name="Severson D.W."/>
            <person name="Shumway M."/>
            <person name="Sisk P."/>
            <person name="Stolte C."/>
            <person name="Zeng Q."/>
            <person name="Eisenstadt E."/>
            <person name="Fraser-Liggett C."/>
            <person name="Strausberg R."/>
            <person name="Galagan J."/>
            <person name="Birren B."/>
            <person name="Collins F.H."/>
        </authorList>
    </citation>
    <scope>NUCLEOTIDE SEQUENCE [LARGE SCALE GENOMIC DNA]</scope>
    <source>
        <strain evidence="6">JHB</strain>
    </source>
</reference>
<evidence type="ECO:0000256" key="3">
    <source>
        <dbReference type="ARBA" id="ARBA00022989"/>
    </source>
</evidence>
<dbReference type="EnsemblMetazoa" id="CPIJ010139-RA">
    <property type="protein sequence ID" value="CPIJ010139-PA"/>
    <property type="gene ID" value="CPIJ010139"/>
</dbReference>
<dbReference type="HOGENOM" id="CLU_063935_2_2_1"/>
<dbReference type="VEuPathDB" id="VectorBase:CPIJ010139"/>
<evidence type="ECO:0000256" key="2">
    <source>
        <dbReference type="ARBA" id="ARBA00022692"/>
    </source>
</evidence>
<dbReference type="PANTHER" id="PTHR15371">
    <property type="entry name" value="TIM23"/>
    <property type="match status" value="1"/>
</dbReference>
<dbReference type="AlphaFoldDB" id="B0WS13"/>
<keyword evidence="3 5" id="KW-1133">Transmembrane helix</keyword>
<sequence>MGEEDTEKGSKVESFLPRRAALPPTFRNRRIITLRTLPVLQSEKIKPLSPYFNFDADLLDDNPAVPTIIPRQRGRLERAFPLIGASFLVGFVTGGLGGIIEGIGSTRFMERKIRRSQSGGIVLGSVALLYCSLGALCQLTRGGQDDLWNNVAAGACTGVLVKSSQGLRKCIMGGGVGLAVGSLHVLMSR</sequence>
<dbReference type="PANTHER" id="PTHR15371:SF0">
    <property type="entry name" value="SD19278P"/>
    <property type="match status" value="1"/>
</dbReference>
<feature type="transmembrane region" description="Helical" evidence="5">
    <location>
        <begin position="120"/>
        <end position="139"/>
    </location>
</feature>
<proteinExistence type="predicted"/>
<dbReference type="GO" id="GO:0005744">
    <property type="term" value="C:TIM23 mitochondrial import inner membrane translocase complex"/>
    <property type="evidence" value="ECO:0007669"/>
    <property type="project" value="TreeGrafter"/>
</dbReference>
<dbReference type="OMA" id="HPCNAIG"/>
<dbReference type="InParanoid" id="B0WS13"/>